<dbReference type="SMART" id="SM00316">
    <property type="entry name" value="S1"/>
    <property type="match status" value="1"/>
</dbReference>
<evidence type="ECO:0000256" key="1">
    <source>
        <dbReference type="ARBA" id="ARBA00025604"/>
    </source>
</evidence>
<dbReference type="InterPro" id="IPR003029">
    <property type="entry name" value="S1_domain"/>
</dbReference>
<dbReference type="Gene3D" id="1.10.3500.10">
    <property type="entry name" value="Tex N-terminal region-like"/>
    <property type="match status" value="1"/>
</dbReference>
<dbReference type="Pfam" id="PF00575">
    <property type="entry name" value="S1"/>
    <property type="match status" value="1"/>
</dbReference>
<dbReference type="InterPro" id="IPR012337">
    <property type="entry name" value="RNaseH-like_sf"/>
</dbReference>
<dbReference type="AlphaFoldDB" id="A0A7W6E8R5"/>
<dbReference type="Gene3D" id="3.30.420.140">
    <property type="entry name" value="YqgF/RNase H-like domain"/>
    <property type="match status" value="1"/>
</dbReference>
<comment type="caution">
    <text evidence="6">The sequence shown here is derived from an EMBL/GenBank/DDBJ whole genome shotgun (WGS) entry which is preliminary data.</text>
</comment>
<evidence type="ECO:0000313" key="6">
    <source>
        <dbReference type="EMBL" id="MBB3996832.1"/>
    </source>
</evidence>
<dbReference type="SUPFAM" id="SSF53098">
    <property type="entry name" value="Ribonuclease H-like"/>
    <property type="match status" value="1"/>
</dbReference>
<evidence type="ECO:0000256" key="2">
    <source>
        <dbReference type="ARBA" id="ARBA00035293"/>
    </source>
</evidence>
<dbReference type="InterPro" id="IPR044146">
    <property type="entry name" value="S1_Tex"/>
</dbReference>
<dbReference type="FunFam" id="3.30.420.140:FF:000001">
    <property type="entry name" value="RNA-binding transcriptional accessory protein"/>
    <property type="match status" value="1"/>
</dbReference>
<dbReference type="Pfam" id="PF09371">
    <property type="entry name" value="Tex_N"/>
    <property type="match status" value="1"/>
</dbReference>
<dbReference type="Gene3D" id="1.10.150.310">
    <property type="entry name" value="Tex RuvX-like domain-like"/>
    <property type="match status" value="1"/>
</dbReference>
<dbReference type="InterPro" id="IPR010994">
    <property type="entry name" value="RuvA_2-like"/>
</dbReference>
<dbReference type="GO" id="GO:0005829">
    <property type="term" value="C:cytosol"/>
    <property type="evidence" value="ECO:0007669"/>
    <property type="project" value="TreeGrafter"/>
</dbReference>
<comment type="function">
    <text evidence="1">Binds mRNA; thus facilitating recognition of the initiation point. It is needed to translate mRNA with a short Shine-Dalgarno (SD) purine-rich sequence.</text>
</comment>
<dbReference type="InterPro" id="IPR006641">
    <property type="entry name" value="YqgF/RNaseH-like_dom"/>
</dbReference>
<reference evidence="6 7" key="1">
    <citation type="submission" date="2020-08" db="EMBL/GenBank/DDBJ databases">
        <title>Genomic Encyclopedia of Type Strains, Phase IV (KMG-IV): sequencing the most valuable type-strain genomes for metagenomic binning, comparative biology and taxonomic classification.</title>
        <authorList>
            <person name="Goeker M."/>
        </authorList>
    </citation>
    <scope>NUCLEOTIDE SEQUENCE [LARGE SCALE GENOMIC DNA]</scope>
    <source>
        <strain evidence="6 7">DSM 102238</strain>
    </source>
</reference>
<dbReference type="InterPro" id="IPR041692">
    <property type="entry name" value="HHH_9"/>
</dbReference>
<name>A0A7W6E8R5_9HYPH</name>
<dbReference type="GO" id="GO:0006139">
    <property type="term" value="P:nucleobase-containing compound metabolic process"/>
    <property type="evidence" value="ECO:0007669"/>
    <property type="project" value="InterPro"/>
</dbReference>
<accession>A0A7W6E8R5</accession>
<dbReference type="InterPro" id="IPR023319">
    <property type="entry name" value="Tex-like_HTH_dom_sf"/>
</dbReference>
<dbReference type="SMART" id="SM00732">
    <property type="entry name" value="YqgFc"/>
    <property type="match status" value="1"/>
</dbReference>
<proteinExistence type="predicted"/>
<dbReference type="InterPro" id="IPR055179">
    <property type="entry name" value="Tex-like_central_region"/>
</dbReference>
<feature type="compositionally biased region" description="Low complexity" evidence="4">
    <location>
        <begin position="755"/>
        <end position="772"/>
    </location>
</feature>
<dbReference type="Pfam" id="PF17674">
    <property type="entry name" value="HHH_9"/>
    <property type="match status" value="1"/>
</dbReference>
<dbReference type="RefSeq" id="WP_183197790.1">
    <property type="nucleotide sequence ID" value="NZ_JACIEK010000001.1"/>
</dbReference>
<dbReference type="InterPro" id="IPR037027">
    <property type="entry name" value="YqgF/RNaseH-like_dom_sf"/>
</dbReference>
<evidence type="ECO:0000313" key="7">
    <source>
        <dbReference type="Proteomes" id="UP000542776"/>
    </source>
</evidence>
<dbReference type="InterPro" id="IPR032639">
    <property type="entry name" value="Tex_YqgF"/>
</dbReference>
<dbReference type="CDD" id="cd05685">
    <property type="entry name" value="S1_Tex"/>
    <property type="match status" value="1"/>
</dbReference>
<sequence>MAAQRASIETRIAGEIGAEARQVAAAVALLDGGATVPFVARYRKEATGGLDDVQLRTLETRLAALRDLEARRDTVLRSIREQGQLTDALSGAIEAAATRAQLEDLYLPYRPKRRSRATAARERGLGPLAERILADRTLDPADLARGFLGDDVPDAKAALEGARDIITEQMAETAPLLGALRRHMQANARLRARVVPGQAEAGAKFSDYFDHEERWANAPSHRVLAMLRAEKEGAITLDIEVDAADPAPVKPAEATIAREFAIRTQGGGAADTWLAGVARWAWRNRIQPTLVGELTATMKETADAEAIRVFARNLKDILLAAPAGAKTVMGLDPGIRTGVKVAVVDATGRLVDTATVYPFQPRNDVSGATATLAALAKRHGVALVAIGNGTASRETEKLAADMIAALPGEKPVKVVVSEAGASVYSASEIASKEMPGVDVSLRGAASIARRLQDPLAEIVKVDPKAIGVGQYQHDVDQGALSRALESVVEDAVNAVGVDVNTASPALLAHVSGIGPTLAEAIVAHRDREGPFETRRKLLKVARLGPKAFEQCAGFLRITGGPEPLDASAVHPEAYPVARRIVAATGKDLRTVMGDGATLARLDPARFVGDGFGLPTVRDILAELEKPGRDPRPSFRTASFAEGVNAISDLVLGMMLEGTVTNVAAFGAFVDIGVHQDGLVHVSQLADRFVKDPSAVVKAGEIVRVRVLEVDPKRKRISLSMKTAGAEGAPPREAKGREAPRAPAPDRPKAQGGGAAAPDGAFGAALAEAMKRR</sequence>
<dbReference type="InterPro" id="IPR023323">
    <property type="entry name" value="Tex-like_dom_sf"/>
</dbReference>
<dbReference type="SUPFAM" id="SSF158832">
    <property type="entry name" value="Tex N-terminal region-like"/>
    <property type="match status" value="1"/>
</dbReference>
<dbReference type="GO" id="GO:0006412">
    <property type="term" value="P:translation"/>
    <property type="evidence" value="ECO:0007669"/>
    <property type="project" value="TreeGrafter"/>
</dbReference>
<dbReference type="GO" id="GO:0003735">
    <property type="term" value="F:structural constituent of ribosome"/>
    <property type="evidence" value="ECO:0007669"/>
    <property type="project" value="TreeGrafter"/>
</dbReference>
<dbReference type="EMBL" id="JACIEK010000001">
    <property type="protein sequence ID" value="MBB3996832.1"/>
    <property type="molecule type" value="Genomic_DNA"/>
</dbReference>
<dbReference type="Pfam" id="PF16921">
    <property type="entry name" value="Tex_YqgF"/>
    <property type="match status" value="1"/>
</dbReference>
<dbReference type="PANTHER" id="PTHR10724">
    <property type="entry name" value="30S RIBOSOMAL PROTEIN S1"/>
    <property type="match status" value="1"/>
</dbReference>
<dbReference type="GO" id="GO:0003729">
    <property type="term" value="F:mRNA binding"/>
    <property type="evidence" value="ECO:0007669"/>
    <property type="project" value="TreeGrafter"/>
</dbReference>
<feature type="domain" description="S1 motif" evidence="5">
    <location>
        <begin position="652"/>
        <end position="721"/>
    </location>
</feature>
<evidence type="ECO:0000256" key="4">
    <source>
        <dbReference type="SAM" id="MobiDB-lite"/>
    </source>
</evidence>
<feature type="region of interest" description="Disordered" evidence="4">
    <location>
        <begin position="718"/>
        <end position="772"/>
    </location>
</feature>
<dbReference type="InterPro" id="IPR012340">
    <property type="entry name" value="NA-bd_OB-fold"/>
</dbReference>
<dbReference type="SUPFAM" id="SSF47781">
    <property type="entry name" value="RuvA domain 2-like"/>
    <property type="match status" value="2"/>
</dbReference>
<dbReference type="Pfam" id="PF22706">
    <property type="entry name" value="Tex_central_region"/>
    <property type="match status" value="1"/>
</dbReference>
<dbReference type="SUPFAM" id="SSF50249">
    <property type="entry name" value="Nucleic acid-binding proteins"/>
    <property type="match status" value="1"/>
</dbReference>
<dbReference type="Pfam" id="PF12836">
    <property type="entry name" value="HHH_3"/>
    <property type="match status" value="1"/>
</dbReference>
<dbReference type="FunFam" id="1.10.150.310:FF:000001">
    <property type="entry name" value="RNA-binding transcriptional accessory protein"/>
    <property type="match status" value="1"/>
</dbReference>
<dbReference type="PANTHER" id="PTHR10724:SF10">
    <property type="entry name" value="S1 RNA-BINDING DOMAIN-CONTAINING PROTEIN 1"/>
    <property type="match status" value="1"/>
</dbReference>
<keyword evidence="7" id="KW-1185">Reference proteome</keyword>
<dbReference type="Gene3D" id="2.40.50.140">
    <property type="entry name" value="Nucleic acid-binding proteins"/>
    <property type="match status" value="1"/>
</dbReference>
<dbReference type="PROSITE" id="PS50126">
    <property type="entry name" value="S1"/>
    <property type="match status" value="1"/>
</dbReference>
<dbReference type="Proteomes" id="UP000542776">
    <property type="component" value="Unassembled WGS sequence"/>
</dbReference>
<feature type="compositionally biased region" description="Basic and acidic residues" evidence="4">
    <location>
        <begin position="729"/>
        <end position="748"/>
    </location>
</feature>
<dbReference type="InterPro" id="IPR050437">
    <property type="entry name" value="Ribos_protein_bS1-like"/>
</dbReference>
<dbReference type="Gene3D" id="1.10.10.650">
    <property type="entry name" value="RuvA domain 2-like"/>
    <property type="match status" value="1"/>
</dbReference>
<organism evidence="6 7">
    <name type="scientific">Aureimonas pseudogalii</name>
    <dbReference type="NCBI Taxonomy" id="1744844"/>
    <lineage>
        <taxon>Bacteria</taxon>
        <taxon>Pseudomonadati</taxon>
        <taxon>Pseudomonadota</taxon>
        <taxon>Alphaproteobacteria</taxon>
        <taxon>Hyphomicrobiales</taxon>
        <taxon>Aurantimonadaceae</taxon>
        <taxon>Aureimonas</taxon>
    </lineage>
</organism>
<dbReference type="FunFam" id="1.10.10.650:FF:000001">
    <property type="entry name" value="S1 RNA-binding domain 1"/>
    <property type="match status" value="1"/>
</dbReference>
<evidence type="ECO:0000256" key="3">
    <source>
        <dbReference type="ARBA" id="ARBA00035517"/>
    </source>
</evidence>
<protein>
    <recommendedName>
        <fullName evidence="2">Small ribosomal subunit protein bS1</fullName>
    </recommendedName>
    <alternativeName>
        <fullName evidence="3">30S ribosomal protein S1</fullName>
    </alternativeName>
</protein>
<dbReference type="FunFam" id="2.40.50.140:FF:000051">
    <property type="entry name" value="RNA-binding transcriptional accessory protein"/>
    <property type="match status" value="1"/>
</dbReference>
<gene>
    <name evidence="6" type="ORF">GGR04_000653</name>
</gene>
<dbReference type="InterPro" id="IPR018974">
    <property type="entry name" value="Tex-like_N"/>
</dbReference>
<evidence type="ECO:0000259" key="5">
    <source>
        <dbReference type="PROSITE" id="PS50126"/>
    </source>
</evidence>